<feature type="domain" description="PAS" evidence="13">
    <location>
        <begin position="761"/>
        <end position="831"/>
    </location>
</feature>
<dbReference type="InterPro" id="IPR001932">
    <property type="entry name" value="PPM-type_phosphatase-like_dom"/>
</dbReference>
<dbReference type="GO" id="GO:0000155">
    <property type="term" value="F:phosphorelay sensor kinase activity"/>
    <property type="evidence" value="ECO:0007669"/>
    <property type="project" value="InterPro"/>
</dbReference>
<dbReference type="InterPro" id="IPR001610">
    <property type="entry name" value="PAC"/>
</dbReference>
<dbReference type="SMART" id="SM00091">
    <property type="entry name" value="PAS"/>
    <property type="match status" value="1"/>
</dbReference>
<feature type="domain" description="STAS" evidence="15">
    <location>
        <begin position="1613"/>
        <end position="1703"/>
    </location>
</feature>
<dbReference type="InterPro" id="IPR003594">
    <property type="entry name" value="HATPase_dom"/>
</dbReference>
<feature type="region of interest" description="Disordered" evidence="10">
    <location>
        <begin position="615"/>
        <end position="634"/>
    </location>
</feature>
<sequence>MRDAPVTHDSLHRSPFAGGGDLGAAMAERDWSDTPLGAPGTWPASLRNTVRIVLTSRFSMWAAWGPELTAFYNDAYRRDTLQAKHPWALGRPAHEMWAEIWHDIGPRIASVLETGVATWDEDLLLFLERSGYPEETYHTFSYSPLDDDEGVTAGMLCVVTETTDGVVGERRMATLRDLAAALAPARTREAVLEAAGEQLARNLADLPFSAVYLYDDDGTARARATAGIDPDRGILPSVIGPDDPRRARLSSDLRAGTPVVIEGLAQRFPDLPTGAWQRAPDNGVVVPLTSSGQGPSDLAGFLAVGLNPHRPYDEGYRGFVDLVAHQISSALLNADSYEAERERAEALAELDRAKTDFFSNVSHEFRTPLTLIMGPVAELRAAEDLTTPRVREELEVIERNALRLGKLVNTLLDFSRLQAGRIEARFEPVDLAAATAELASVFRSAVGRAGLTYDVDCAALPEPVHVDRDMWEKVVLNLLSNALKYTFDGGITVRLRGGPEGAVLTVADTGTGIPATELPRLFERFTRIAGARSRSGEGSGIGLAMVKELVGLHGGTVTADSAPDVGTTFTVTLPYGTAHLPEDRLAPLTPDAPAVSGAATPFVAEALRWLPAVDPAAGPGDAAGTPEEPAQSGPVGRVLVADDNADMRDYLVRLLAPRYAVTAVADGAEALAAARAAPPDLLVSDVMMPRLDGMGLLAALRGDPRTSRVPVLLLSARAGEEAAVEGLAAGADDYLVKPFAAQELQARVGAHVHLGRARRAAEERFTAIADLAPALIWVSDRDGRRVLVNAGWTAFSGRDSGAELGDGWLEGVHPDDRERYRQVVAEAAADERGWEVEFRLRRADGAHVWMLERAVPIGLGPDAAGHVGTCTDISARHRETERLALFAEAASVLDRERTVESQLGALARLLVDRRVADFCTVRLVEPDGGLRFVGIAGLDARAEAALAALDPGTGIGAEALATGRTVRVARVPRIPGDLAIGSGLAVPLSVGGRVLAVLALGRREDSLPYDDDDRVLVEELAARAALAVDNVVLLAEERATARRLAVLQRVTAEFSAATTPAQVAELAARTLRELAVDAGQIAVHELDPAARRLTSLAVHGGLGDDDRQAWTVVPLSTPVAFTTAVLDNRAIWLEEVADRIDQRTGLTPGQARSLATSPVRAAAALPLAAGGRVFGVLSVGFARPRRFPRAERDLLLAVAEQCAQALDRARLYRAESDIATTLQRSLLPTELPQLAGLALAAQYLPGAVGSSAGGDWYDVVELDDGRVAIAVGDVVGQGPSAAAVMGQLRSALSAALLQGCPPAAALELLDRFASRLPGALASSAACLVVDRAAGRVRWARAGHPPPLLVTGEGVTLLDGAGSGSVLGVPGRAAYTEGSVSVAPGTTLVLYTDGLVERRSETLDAGLARITAAARRHAAADPERLVQHLLADVLPDDERSDDVAVIAVRVVPPPLHERLPADPVQLARVRRAVGAWTAAVGLPPDTVDDLQLALGEALANAVEHAYPGPGHEGECEYSLEREPDGSVRAGVRDSGTWRPAPADRGFRGRGIELIGALATDVSIGPAPGRGTEVRFRVVPQPGPDPAPATAVGAEAAVAAGEAALTVRPGPAGPLLVLSGELDIAGVNRLRPEVLAAVAGPAEETVLDLQAVGYLASAGVGLVLEAATTARQAGSRPRVRIVPGSAPDRVLRLSGLPDDLLEDGD</sequence>
<evidence type="ECO:0000259" key="14">
    <source>
        <dbReference type="PROSITE" id="PS50113"/>
    </source>
</evidence>
<comment type="subcellular location">
    <subcellularLocation>
        <location evidence="2">Cell membrane</location>
    </subcellularLocation>
</comment>
<name>A0A1H8WD45_9ACTN</name>
<dbReference type="InterPro" id="IPR036513">
    <property type="entry name" value="STAS_dom_sf"/>
</dbReference>
<dbReference type="InterPro" id="IPR058548">
    <property type="entry name" value="MlaB-like_STAS"/>
</dbReference>
<protein>
    <recommendedName>
        <fullName evidence="3">histidine kinase</fullName>
        <ecNumber evidence="3">2.7.13.3</ecNumber>
    </recommendedName>
</protein>
<dbReference type="InterPro" id="IPR002645">
    <property type="entry name" value="STAS_dom"/>
</dbReference>
<dbReference type="Gene3D" id="3.60.40.10">
    <property type="entry name" value="PPM-type phosphatase domain"/>
    <property type="match status" value="1"/>
</dbReference>
<dbReference type="EC" id="2.7.13.3" evidence="3"/>
<dbReference type="SUPFAM" id="SSF47384">
    <property type="entry name" value="Homodimeric domain of signal transducing histidine kinase"/>
    <property type="match status" value="1"/>
</dbReference>
<dbReference type="SUPFAM" id="SSF81606">
    <property type="entry name" value="PP2C-like"/>
    <property type="match status" value="1"/>
</dbReference>
<dbReference type="NCBIfam" id="TIGR00229">
    <property type="entry name" value="sensory_box"/>
    <property type="match status" value="1"/>
</dbReference>
<dbReference type="Gene3D" id="3.30.450.20">
    <property type="entry name" value="PAS domain"/>
    <property type="match status" value="2"/>
</dbReference>
<keyword evidence="9" id="KW-0175">Coiled coil</keyword>
<dbReference type="SUPFAM" id="SSF55781">
    <property type="entry name" value="GAF domain-like"/>
    <property type="match status" value="3"/>
</dbReference>
<dbReference type="InterPro" id="IPR036890">
    <property type="entry name" value="HATPase_C_sf"/>
</dbReference>
<dbReference type="Pfam" id="PF00512">
    <property type="entry name" value="HisKA"/>
    <property type="match status" value="1"/>
</dbReference>
<dbReference type="InterPro" id="IPR013655">
    <property type="entry name" value="PAS_fold_3"/>
</dbReference>
<feature type="coiled-coil region" evidence="9">
    <location>
        <begin position="327"/>
        <end position="356"/>
    </location>
</feature>
<accession>A0A1H8WD45</accession>
<dbReference type="EMBL" id="FOEE01000019">
    <property type="protein sequence ID" value="SEP25566.1"/>
    <property type="molecule type" value="Genomic_DNA"/>
</dbReference>
<keyword evidence="7" id="KW-0902">Two-component regulatory system</keyword>
<comment type="catalytic activity">
    <reaction evidence="1">
        <text>ATP + protein L-histidine = ADP + protein N-phospho-L-histidine.</text>
        <dbReference type="EC" id="2.7.13.3"/>
    </reaction>
</comment>
<dbReference type="Pfam" id="PF02518">
    <property type="entry name" value="HATPase_c"/>
    <property type="match status" value="1"/>
</dbReference>
<dbReference type="FunFam" id="1.10.287.130:FF:000045">
    <property type="entry name" value="Two-component system sensor histidine kinase/response regulator"/>
    <property type="match status" value="1"/>
</dbReference>
<dbReference type="Pfam" id="PF07228">
    <property type="entry name" value="SpoIIE"/>
    <property type="match status" value="1"/>
</dbReference>
<proteinExistence type="predicted"/>
<dbReference type="CDD" id="cd17574">
    <property type="entry name" value="REC_OmpR"/>
    <property type="match status" value="1"/>
</dbReference>
<dbReference type="Pfam" id="PF13185">
    <property type="entry name" value="GAF_2"/>
    <property type="match status" value="3"/>
</dbReference>
<dbReference type="InterPro" id="IPR035965">
    <property type="entry name" value="PAS-like_dom_sf"/>
</dbReference>
<keyword evidence="4 8" id="KW-0597">Phosphoprotein</keyword>
<feature type="domain" description="Histidine kinase" evidence="11">
    <location>
        <begin position="360"/>
        <end position="577"/>
    </location>
</feature>
<dbReference type="InterPro" id="IPR004358">
    <property type="entry name" value="Sig_transdc_His_kin-like_C"/>
</dbReference>
<dbReference type="SUPFAM" id="SSF52091">
    <property type="entry name" value="SpoIIaa-like"/>
    <property type="match status" value="1"/>
</dbReference>
<dbReference type="PANTHER" id="PTHR43547">
    <property type="entry name" value="TWO-COMPONENT HISTIDINE KINASE"/>
    <property type="match status" value="1"/>
</dbReference>
<evidence type="ECO:0000256" key="6">
    <source>
        <dbReference type="ARBA" id="ARBA00022777"/>
    </source>
</evidence>
<dbReference type="InterPro" id="IPR000700">
    <property type="entry name" value="PAS-assoc_C"/>
</dbReference>
<dbReference type="Gene3D" id="3.30.450.40">
    <property type="match status" value="3"/>
</dbReference>
<evidence type="ECO:0000313" key="18">
    <source>
        <dbReference type="Proteomes" id="UP000198960"/>
    </source>
</evidence>
<dbReference type="InterPro" id="IPR036457">
    <property type="entry name" value="PPM-type-like_dom_sf"/>
</dbReference>
<evidence type="ECO:0000259" key="15">
    <source>
        <dbReference type="PROSITE" id="PS50801"/>
    </source>
</evidence>
<dbReference type="InterPro" id="IPR003661">
    <property type="entry name" value="HisK_dim/P_dom"/>
</dbReference>
<evidence type="ECO:0000256" key="7">
    <source>
        <dbReference type="ARBA" id="ARBA00023012"/>
    </source>
</evidence>
<evidence type="ECO:0000259" key="12">
    <source>
        <dbReference type="PROSITE" id="PS50110"/>
    </source>
</evidence>
<evidence type="ECO:0000256" key="2">
    <source>
        <dbReference type="ARBA" id="ARBA00004236"/>
    </source>
</evidence>
<dbReference type="SUPFAM" id="SSF55785">
    <property type="entry name" value="PYP-like sensor domain (PAS domain)"/>
    <property type="match status" value="1"/>
</dbReference>
<dbReference type="InterPro" id="IPR000014">
    <property type="entry name" value="PAS"/>
</dbReference>
<dbReference type="Pfam" id="PF13466">
    <property type="entry name" value="STAS_2"/>
    <property type="match status" value="1"/>
</dbReference>
<dbReference type="CDD" id="cd00130">
    <property type="entry name" value="PAS"/>
    <property type="match status" value="1"/>
</dbReference>
<dbReference type="SMART" id="SM00388">
    <property type="entry name" value="HisKA"/>
    <property type="match status" value="1"/>
</dbReference>
<dbReference type="Proteomes" id="UP000198960">
    <property type="component" value="Unassembled WGS sequence"/>
</dbReference>
<dbReference type="Gene3D" id="3.30.565.10">
    <property type="entry name" value="Histidine kinase-like ATPase, C-terminal domain"/>
    <property type="match status" value="2"/>
</dbReference>
<evidence type="ECO:0000256" key="8">
    <source>
        <dbReference type="PROSITE-ProRule" id="PRU00169"/>
    </source>
</evidence>
<dbReference type="STRING" id="673521.SAMN05660991_04299"/>
<evidence type="ECO:0000259" key="16">
    <source>
        <dbReference type="PROSITE" id="PS51746"/>
    </source>
</evidence>
<evidence type="ECO:0000259" key="13">
    <source>
        <dbReference type="PROSITE" id="PS50112"/>
    </source>
</evidence>
<dbReference type="CDD" id="cd00075">
    <property type="entry name" value="HATPase"/>
    <property type="match status" value="1"/>
</dbReference>
<feature type="domain" description="Response regulatory" evidence="12">
    <location>
        <begin position="637"/>
        <end position="752"/>
    </location>
</feature>
<reference evidence="18" key="1">
    <citation type="submission" date="2016-10" db="EMBL/GenBank/DDBJ databases">
        <authorList>
            <person name="Varghese N."/>
            <person name="Submissions S."/>
        </authorList>
    </citation>
    <scope>NUCLEOTIDE SEQUENCE [LARGE SCALE GENOMIC DNA]</scope>
    <source>
        <strain evidence="18">DSM 45413</strain>
    </source>
</reference>
<keyword evidence="5" id="KW-0808">Transferase</keyword>
<dbReference type="SMART" id="SM00086">
    <property type="entry name" value="PAC"/>
    <property type="match status" value="1"/>
</dbReference>
<feature type="modified residue" description="4-aspartylphosphate" evidence="8">
    <location>
        <position position="685"/>
    </location>
</feature>
<dbReference type="PROSITE" id="PS50801">
    <property type="entry name" value="STAS"/>
    <property type="match status" value="1"/>
</dbReference>
<dbReference type="Pfam" id="PF08447">
    <property type="entry name" value="PAS_3"/>
    <property type="match status" value="1"/>
</dbReference>
<dbReference type="PROSITE" id="PS50113">
    <property type="entry name" value="PAC"/>
    <property type="match status" value="1"/>
</dbReference>
<evidence type="ECO:0000313" key="17">
    <source>
        <dbReference type="EMBL" id="SEP25566.1"/>
    </source>
</evidence>
<dbReference type="Pfam" id="PF00072">
    <property type="entry name" value="Response_reg"/>
    <property type="match status" value="1"/>
</dbReference>
<evidence type="ECO:0000256" key="9">
    <source>
        <dbReference type="SAM" id="Coils"/>
    </source>
</evidence>
<dbReference type="SUPFAM" id="SSF52172">
    <property type="entry name" value="CheY-like"/>
    <property type="match status" value="1"/>
</dbReference>
<dbReference type="InterPro" id="IPR001789">
    <property type="entry name" value="Sig_transdc_resp-reg_receiver"/>
</dbReference>
<dbReference type="InterPro" id="IPR003018">
    <property type="entry name" value="GAF"/>
</dbReference>
<feature type="domain" description="PPM-type phosphatase" evidence="16">
    <location>
        <begin position="1236"/>
        <end position="1449"/>
    </location>
</feature>
<dbReference type="PROSITE" id="PS50109">
    <property type="entry name" value="HIS_KIN"/>
    <property type="match status" value="1"/>
</dbReference>
<dbReference type="Gene3D" id="3.30.750.24">
    <property type="entry name" value="STAS domain"/>
    <property type="match status" value="1"/>
</dbReference>
<dbReference type="SUPFAM" id="SSF55874">
    <property type="entry name" value="ATPase domain of HSP90 chaperone/DNA topoisomerase II/histidine kinase"/>
    <property type="match status" value="2"/>
</dbReference>
<dbReference type="InterPro" id="IPR011006">
    <property type="entry name" value="CheY-like_superfamily"/>
</dbReference>
<keyword evidence="6" id="KW-0418">Kinase</keyword>
<gene>
    <name evidence="17" type="ORF">SAMN05660991_04299</name>
</gene>
<dbReference type="SMART" id="SM00448">
    <property type="entry name" value="REC"/>
    <property type="match status" value="1"/>
</dbReference>
<feature type="compositionally biased region" description="Low complexity" evidence="10">
    <location>
        <begin position="615"/>
        <end position="630"/>
    </location>
</feature>
<dbReference type="CDD" id="cd00082">
    <property type="entry name" value="HisKA"/>
    <property type="match status" value="1"/>
</dbReference>
<dbReference type="GO" id="GO:0005886">
    <property type="term" value="C:plasma membrane"/>
    <property type="evidence" value="ECO:0007669"/>
    <property type="project" value="UniProtKB-SubCell"/>
</dbReference>
<dbReference type="Gene3D" id="1.10.287.130">
    <property type="match status" value="1"/>
</dbReference>
<feature type="domain" description="PAC" evidence="14">
    <location>
        <begin position="834"/>
        <end position="885"/>
    </location>
</feature>
<dbReference type="CDD" id="cd16936">
    <property type="entry name" value="HATPase_RsbW-like"/>
    <property type="match status" value="1"/>
</dbReference>
<evidence type="ECO:0000256" key="3">
    <source>
        <dbReference type="ARBA" id="ARBA00012438"/>
    </source>
</evidence>
<dbReference type="FunFam" id="3.30.565.10:FF:000006">
    <property type="entry name" value="Sensor histidine kinase WalK"/>
    <property type="match status" value="1"/>
</dbReference>
<dbReference type="SMART" id="SM00065">
    <property type="entry name" value="GAF"/>
    <property type="match status" value="2"/>
</dbReference>
<dbReference type="PRINTS" id="PR00344">
    <property type="entry name" value="BCTRLSENSOR"/>
</dbReference>
<dbReference type="InterPro" id="IPR029016">
    <property type="entry name" value="GAF-like_dom_sf"/>
</dbReference>
<dbReference type="PROSITE" id="PS50110">
    <property type="entry name" value="RESPONSE_REGULATORY"/>
    <property type="match status" value="1"/>
</dbReference>
<organism evidence="17 18">
    <name type="scientific">Trujillonella endophytica</name>
    <dbReference type="NCBI Taxonomy" id="673521"/>
    <lineage>
        <taxon>Bacteria</taxon>
        <taxon>Bacillati</taxon>
        <taxon>Actinomycetota</taxon>
        <taxon>Actinomycetes</taxon>
        <taxon>Geodermatophilales</taxon>
        <taxon>Geodermatophilaceae</taxon>
        <taxon>Trujillonella</taxon>
    </lineage>
</organism>
<dbReference type="SMART" id="SM00387">
    <property type="entry name" value="HATPase_c"/>
    <property type="match status" value="1"/>
</dbReference>
<dbReference type="PANTHER" id="PTHR43547:SF2">
    <property type="entry name" value="HYBRID SIGNAL TRANSDUCTION HISTIDINE KINASE C"/>
    <property type="match status" value="1"/>
</dbReference>
<evidence type="ECO:0000256" key="4">
    <source>
        <dbReference type="ARBA" id="ARBA00022553"/>
    </source>
</evidence>
<dbReference type="CDD" id="cd07043">
    <property type="entry name" value="STAS_anti-anti-sigma_factors"/>
    <property type="match status" value="1"/>
</dbReference>
<dbReference type="InterPro" id="IPR005467">
    <property type="entry name" value="His_kinase_dom"/>
</dbReference>
<dbReference type="PROSITE" id="PS50112">
    <property type="entry name" value="PAS"/>
    <property type="match status" value="1"/>
</dbReference>
<dbReference type="InterPro" id="IPR036097">
    <property type="entry name" value="HisK_dim/P_sf"/>
</dbReference>
<keyword evidence="18" id="KW-1185">Reference proteome</keyword>
<evidence type="ECO:0000256" key="1">
    <source>
        <dbReference type="ARBA" id="ARBA00000085"/>
    </source>
</evidence>
<dbReference type="Gene3D" id="3.40.50.2300">
    <property type="match status" value="1"/>
</dbReference>
<evidence type="ECO:0000256" key="5">
    <source>
        <dbReference type="ARBA" id="ARBA00022679"/>
    </source>
</evidence>
<dbReference type="SMART" id="SM00331">
    <property type="entry name" value="PP2C_SIG"/>
    <property type="match status" value="1"/>
</dbReference>
<dbReference type="PROSITE" id="PS51746">
    <property type="entry name" value="PPM_2"/>
    <property type="match status" value="1"/>
</dbReference>
<dbReference type="Pfam" id="PF13581">
    <property type="entry name" value="HATPase_c_2"/>
    <property type="match status" value="1"/>
</dbReference>
<evidence type="ECO:0000259" key="11">
    <source>
        <dbReference type="PROSITE" id="PS50109"/>
    </source>
</evidence>
<evidence type="ECO:0000256" key="10">
    <source>
        <dbReference type="SAM" id="MobiDB-lite"/>
    </source>
</evidence>